<evidence type="ECO:0000256" key="4">
    <source>
        <dbReference type="ARBA" id="ARBA00022491"/>
    </source>
</evidence>
<evidence type="ECO:0000256" key="5">
    <source>
        <dbReference type="ARBA" id="ARBA00022845"/>
    </source>
</evidence>
<keyword evidence="6" id="KW-0346">Stress response</keyword>
<dbReference type="InterPro" id="IPR023582">
    <property type="entry name" value="Impact"/>
</dbReference>
<dbReference type="EMBL" id="JANIEX010000016">
    <property type="protein sequence ID" value="KAJ3576253.1"/>
    <property type="molecule type" value="Genomic_DNA"/>
</dbReference>
<keyword evidence="5" id="KW-0810">Translation regulation</keyword>
<dbReference type="SUPFAM" id="SSF54495">
    <property type="entry name" value="UBC-like"/>
    <property type="match status" value="1"/>
</dbReference>
<dbReference type="InterPro" id="IPR020568">
    <property type="entry name" value="Ribosomal_Su5_D2-typ_SF"/>
</dbReference>
<feature type="domain" description="RWD" evidence="7">
    <location>
        <begin position="37"/>
        <end position="162"/>
    </location>
</feature>
<evidence type="ECO:0000256" key="1">
    <source>
        <dbReference type="ARBA" id="ARBA00004496"/>
    </source>
</evidence>
<dbReference type="GO" id="GO:0140469">
    <property type="term" value="P:GCN2-mediated signaling"/>
    <property type="evidence" value="ECO:0007669"/>
    <property type="project" value="TreeGrafter"/>
</dbReference>
<dbReference type="Gene3D" id="3.10.110.10">
    <property type="entry name" value="Ubiquitin Conjugating Enzyme"/>
    <property type="match status" value="1"/>
</dbReference>
<evidence type="ECO:0000313" key="9">
    <source>
        <dbReference type="Proteomes" id="UP001213000"/>
    </source>
</evidence>
<dbReference type="InterPro" id="IPR036956">
    <property type="entry name" value="Impact_N_sf"/>
</dbReference>
<evidence type="ECO:0000256" key="6">
    <source>
        <dbReference type="ARBA" id="ARBA00023016"/>
    </source>
</evidence>
<dbReference type="Proteomes" id="UP001213000">
    <property type="component" value="Unassembled WGS sequence"/>
</dbReference>
<dbReference type="InterPro" id="IPR006575">
    <property type="entry name" value="RWD_dom"/>
</dbReference>
<dbReference type="GO" id="GO:0006446">
    <property type="term" value="P:regulation of translational initiation"/>
    <property type="evidence" value="ECO:0007669"/>
    <property type="project" value="TreeGrafter"/>
</dbReference>
<protein>
    <recommendedName>
        <fullName evidence="7">RWD domain-containing protein</fullName>
    </recommendedName>
</protein>
<dbReference type="GO" id="GO:0005737">
    <property type="term" value="C:cytoplasm"/>
    <property type="evidence" value="ECO:0007669"/>
    <property type="project" value="UniProtKB-SubCell"/>
</dbReference>
<accession>A0AAD5W6Q3</accession>
<dbReference type="Pfam" id="PF01205">
    <property type="entry name" value="Impact_N"/>
    <property type="match status" value="1"/>
</dbReference>
<keyword evidence="3" id="KW-0963">Cytoplasm</keyword>
<dbReference type="Gene3D" id="3.30.230.30">
    <property type="entry name" value="Impact, N-terminal domain"/>
    <property type="match status" value="1"/>
</dbReference>
<proteinExistence type="inferred from homology"/>
<comment type="caution">
    <text evidence="8">The sequence shown here is derived from an EMBL/GenBank/DDBJ whole genome shotgun (WGS) entry which is preliminary data.</text>
</comment>
<evidence type="ECO:0000256" key="3">
    <source>
        <dbReference type="ARBA" id="ARBA00022490"/>
    </source>
</evidence>
<dbReference type="Pfam" id="PF05773">
    <property type="entry name" value="RWD"/>
    <property type="match status" value="1"/>
</dbReference>
<dbReference type="PANTHER" id="PTHR16301">
    <property type="entry name" value="IMPACT-RELATED"/>
    <property type="match status" value="1"/>
</dbReference>
<evidence type="ECO:0000256" key="2">
    <source>
        <dbReference type="ARBA" id="ARBA00007665"/>
    </source>
</evidence>
<sequence length="351" mass="38801">MPRTSSPPSDTEIDSSEELRKFVVSLYQKPEREAVASEIEVLQSIYGDDVVRVWHPASNGDGNGNGNGSSDPRTVRYTLTLTLPSYDEVSIKFLVSLPPMYPASSPPQLQLLSRYIGPFGADANLFGSVLRTYISVNGVEFTPETVCVFDGVQNALETCNSWYEDRLSEDKMKEIVREDERDNHGTKTEPAVDMEPKITSEDVNGVTGSTNEMPPGIHFFIAEPIVDRKSTFIGRACRISDPSEARDPPLQPFFSRAAHPIINAWRCQVGTTLHQDNDDDGETAAGGRLAHLLQILEVNNVLVIVTRYFGGIHLGPDRFKHINQAARNALELGGFLDSGDKKNQSSRGRKH</sequence>
<comment type="subcellular location">
    <subcellularLocation>
        <location evidence="1">Cytoplasm</location>
    </subcellularLocation>
</comment>
<evidence type="ECO:0000313" key="8">
    <source>
        <dbReference type="EMBL" id="KAJ3576253.1"/>
    </source>
</evidence>
<reference evidence="8" key="1">
    <citation type="submission" date="2022-07" db="EMBL/GenBank/DDBJ databases">
        <title>Genome Sequence of Leucocoprinus birnbaumii.</title>
        <authorList>
            <person name="Buettner E."/>
        </authorList>
    </citation>
    <scope>NUCLEOTIDE SEQUENCE</scope>
    <source>
        <strain evidence="8">VT141</strain>
    </source>
</reference>
<dbReference type="SMART" id="SM00591">
    <property type="entry name" value="RWD"/>
    <property type="match status" value="1"/>
</dbReference>
<dbReference type="PROSITE" id="PS50908">
    <property type="entry name" value="RWD"/>
    <property type="match status" value="1"/>
</dbReference>
<evidence type="ECO:0000259" key="7">
    <source>
        <dbReference type="PROSITE" id="PS50908"/>
    </source>
</evidence>
<keyword evidence="4" id="KW-0678">Repressor</keyword>
<dbReference type="InterPro" id="IPR016135">
    <property type="entry name" value="UBQ-conjugating_enzyme/RWD"/>
</dbReference>
<name>A0AAD5W6Q3_9AGAR</name>
<organism evidence="8 9">
    <name type="scientific">Leucocoprinus birnbaumii</name>
    <dbReference type="NCBI Taxonomy" id="56174"/>
    <lineage>
        <taxon>Eukaryota</taxon>
        <taxon>Fungi</taxon>
        <taxon>Dikarya</taxon>
        <taxon>Basidiomycota</taxon>
        <taxon>Agaricomycotina</taxon>
        <taxon>Agaricomycetes</taxon>
        <taxon>Agaricomycetidae</taxon>
        <taxon>Agaricales</taxon>
        <taxon>Agaricineae</taxon>
        <taxon>Agaricaceae</taxon>
        <taxon>Leucocoprinus</taxon>
    </lineage>
</organism>
<gene>
    <name evidence="8" type="ORF">NP233_g569</name>
</gene>
<keyword evidence="9" id="KW-1185">Reference proteome</keyword>
<dbReference type="PANTHER" id="PTHR16301:SF24">
    <property type="entry name" value="RWD DOMAIN-CONTAINING PROTEIN"/>
    <property type="match status" value="1"/>
</dbReference>
<dbReference type="InterPro" id="IPR001498">
    <property type="entry name" value="Impact_N"/>
</dbReference>
<dbReference type="SUPFAM" id="SSF54211">
    <property type="entry name" value="Ribosomal protein S5 domain 2-like"/>
    <property type="match status" value="1"/>
</dbReference>
<comment type="similarity">
    <text evidence="2">Belongs to the IMPACT family.</text>
</comment>
<dbReference type="AlphaFoldDB" id="A0AAD5W6Q3"/>